<feature type="domain" description="Glutathionylspermidine synthase pre-ATP-grasp-like" evidence="6">
    <location>
        <begin position="16"/>
        <end position="419"/>
    </location>
</feature>
<reference evidence="7 8" key="1">
    <citation type="journal article" date="2019" name="Mol. Biol. Evol.">
        <title>Blast fungal genomes show frequent chromosomal changes, gene gains and losses, and effector gene turnover.</title>
        <authorList>
            <person name="Gomez Luciano L.B."/>
            <person name="Jason Tsai I."/>
            <person name="Chuma I."/>
            <person name="Tosa Y."/>
            <person name="Chen Y.H."/>
            <person name="Li J.Y."/>
            <person name="Li M.Y."/>
            <person name="Jade Lu M.Y."/>
            <person name="Nakayashiki H."/>
            <person name="Li W.H."/>
        </authorList>
    </citation>
    <scope>NUCLEOTIDE SEQUENCE [LARGE SCALE GENOMIC DNA]</scope>
    <source>
        <strain evidence="7">MZ5-1-6</strain>
    </source>
</reference>
<evidence type="ECO:0000256" key="2">
    <source>
        <dbReference type="ARBA" id="ARBA00022723"/>
    </source>
</evidence>
<keyword evidence="3" id="KW-0547">Nucleotide-binding</keyword>
<gene>
    <name evidence="7" type="ORF">PoMZ_10540</name>
</gene>
<evidence type="ECO:0000313" key="7">
    <source>
        <dbReference type="EMBL" id="QBZ54830.1"/>
    </source>
</evidence>
<dbReference type="InterPro" id="IPR005494">
    <property type="entry name" value="GSPS_pre-ATP-grasp-like_dom"/>
</dbReference>
<protein>
    <recommendedName>
        <fullName evidence="6">Glutathionylspermidine synthase pre-ATP-grasp-like domain-containing protein</fullName>
    </recommendedName>
</protein>
<keyword evidence="2" id="KW-0479">Metal-binding</keyword>
<dbReference type="GO" id="GO:0016874">
    <property type="term" value="F:ligase activity"/>
    <property type="evidence" value="ECO:0007669"/>
    <property type="project" value="UniProtKB-KW"/>
</dbReference>
<dbReference type="Pfam" id="PF03738">
    <property type="entry name" value="GSP_synth"/>
    <property type="match status" value="1"/>
</dbReference>
<name>A0A4P7N4G1_PYROR</name>
<evidence type="ECO:0000259" key="6">
    <source>
        <dbReference type="Pfam" id="PF03738"/>
    </source>
</evidence>
<accession>A0A4P7N4G1</accession>
<evidence type="ECO:0000256" key="4">
    <source>
        <dbReference type="ARBA" id="ARBA00022840"/>
    </source>
</evidence>
<dbReference type="InterPro" id="IPR016185">
    <property type="entry name" value="PreATP-grasp_dom_sf"/>
</dbReference>
<evidence type="ECO:0000256" key="1">
    <source>
        <dbReference type="ARBA" id="ARBA00022598"/>
    </source>
</evidence>
<dbReference type="AlphaFoldDB" id="A0A4P7N4G1"/>
<keyword evidence="1" id="KW-0436">Ligase</keyword>
<proteinExistence type="predicted"/>
<dbReference type="EMBL" id="CP034204">
    <property type="protein sequence ID" value="QBZ54830.1"/>
    <property type="molecule type" value="Genomic_DNA"/>
</dbReference>
<dbReference type="SUPFAM" id="SSF56059">
    <property type="entry name" value="Glutathione synthetase ATP-binding domain-like"/>
    <property type="match status" value="1"/>
</dbReference>
<sequence length="481" mass="55135">MRRVKVEPRPNAIRLVQSQGLVYNVLNDPIPGEKKREHYWNDDRYYAFTVEETELLDRAATDVFNMLCEASEYLTENPEQITSKLGIPSYCIKQIIESWDREPAFGSVYSRFDICFGGLNHPDPRLRVPKFYEINADTPVSLLESSAIQWFWLEQTGHGPDQHNAIDEYLIQAWKRNLVEIEARLGHKPKVIHFASSWDPWGEDRFNAFVLADTCHAAGYKTKNILIEDIGLGPDGRFYDGDGLHIDVIFKMYPWDYMMKEEFGKACFADMDKADGTIWFEAPYKLMWSSKAIFAILWDMFKDDPRGQWLLPTYLESEKPASLTRYARKPCYSFEGRGVTLIQDEQVVSHVDPFDREHGEGYVVQELALLPEFKDDDTGETFHPLIGLWMIDGDPAGFGIREDLGLVTQSDSVFVPHVVEDAKEVSYTRKPVPTLEEIEASLSMETYNIGSSLENEKNEDLFAYIDNVVSCGQALEGIKLV</sequence>
<keyword evidence="4" id="KW-0067">ATP-binding</keyword>
<dbReference type="GO" id="GO:0046872">
    <property type="term" value="F:metal ion binding"/>
    <property type="evidence" value="ECO:0007669"/>
    <property type="project" value="UniProtKB-KW"/>
</dbReference>
<keyword evidence="5" id="KW-0460">Magnesium</keyword>
<dbReference type="Proteomes" id="UP000294847">
    <property type="component" value="Chromosome 1"/>
</dbReference>
<evidence type="ECO:0000256" key="5">
    <source>
        <dbReference type="ARBA" id="ARBA00022842"/>
    </source>
</evidence>
<dbReference type="GO" id="GO:0005524">
    <property type="term" value="F:ATP binding"/>
    <property type="evidence" value="ECO:0007669"/>
    <property type="project" value="UniProtKB-KW"/>
</dbReference>
<dbReference type="Gene3D" id="3.30.1490.330">
    <property type="match status" value="1"/>
</dbReference>
<organism evidence="7 8">
    <name type="scientific">Pyricularia oryzae</name>
    <name type="common">Rice blast fungus</name>
    <name type="synonym">Magnaporthe oryzae</name>
    <dbReference type="NCBI Taxonomy" id="318829"/>
    <lineage>
        <taxon>Eukaryota</taxon>
        <taxon>Fungi</taxon>
        <taxon>Dikarya</taxon>
        <taxon>Ascomycota</taxon>
        <taxon>Pezizomycotina</taxon>
        <taxon>Sordariomycetes</taxon>
        <taxon>Sordariomycetidae</taxon>
        <taxon>Magnaporthales</taxon>
        <taxon>Pyriculariaceae</taxon>
        <taxon>Pyricularia</taxon>
    </lineage>
</organism>
<evidence type="ECO:0000313" key="8">
    <source>
        <dbReference type="Proteomes" id="UP000294847"/>
    </source>
</evidence>
<evidence type="ECO:0000256" key="3">
    <source>
        <dbReference type="ARBA" id="ARBA00022741"/>
    </source>
</evidence>
<dbReference type="SUPFAM" id="SSF52440">
    <property type="entry name" value="PreATP-grasp domain"/>
    <property type="match status" value="1"/>
</dbReference>